<dbReference type="Proteomes" id="UP001240984">
    <property type="component" value="Unassembled WGS sequence"/>
</dbReference>
<feature type="domain" description="N-acetyltransferase" evidence="1">
    <location>
        <begin position="23"/>
        <end position="167"/>
    </location>
</feature>
<name>A0ABT9MVF8_9ACTN</name>
<protein>
    <submittedName>
        <fullName evidence="2">GNAT superfamily N-acetyltransferase</fullName>
    </submittedName>
</protein>
<keyword evidence="3" id="KW-1185">Reference proteome</keyword>
<comment type="caution">
    <text evidence="2">The sequence shown here is derived from an EMBL/GenBank/DDBJ whole genome shotgun (WGS) entry which is preliminary data.</text>
</comment>
<accession>A0ABT9MVF8</accession>
<evidence type="ECO:0000259" key="1">
    <source>
        <dbReference type="Pfam" id="PF13302"/>
    </source>
</evidence>
<dbReference type="RefSeq" id="WP_306831243.1">
    <property type="nucleotide sequence ID" value="NZ_JAUSRA010000001.1"/>
</dbReference>
<dbReference type="InterPro" id="IPR000182">
    <property type="entry name" value="GNAT_dom"/>
</dbReference>
<dbReference type="EMBL" id="JAUSRA010000001">
    <property type="protein sequence ID" value="MDP9795432.1"/>
    <property type="molecule type" value="Genomic_DNA"/>
</dbReference>
<sequence length="217" mass="24054">MAVISRPAVTCRPNDLHVLETERLWIVTSRATDYVRWLRIAVDDPESAPDWPEHVVAQARQVAIGSVADPVDASQPGLPVDPDWLFLAGVHRETRELVSSLSVFSRNRASEIGGSVRYGYRGQGYGHETLVAACALAHRHFGIARLVAGAEPSNTASRRWLAGAGFTSATGPPRVKLGNGRTIEALWWEHVDRDAELRCSRPRPHFRRGLLRTLARR</sequence>
<evidence type="ECO:0000313" key="3">
    <source>
        <dbReference type="Proteomes" id="UP001240984"/>
    </source>
</evidence>
<dbReference type="Gene3D" id="3.40.630.30">
    <property type="match status" value="1"/>
</dbReference>
<dbReference type="InterPro" id="IPR016181">
    <property type="entry name" value="Acyl_CoA_acyltransferase"/>
</dbReference>
<dbReference type="SUPFAM" id="SSF55729">
    <property type="entry name" value="Acyl-CoA N-acyltransferases (Nat)"/>
    <property type="match status" value="1"/>
</dbReference>
<gene>
    <name evidence="2" type="ORF">J2S43_003944</name>
</gene>
<organism evidence="2 3">
    <name type="scientific">Catenuloplanes nepalensis</name>
    <dbReference type="NCBI Taxonomy" id="587533"/>
    <lineage>
        <taxon>Bacteria</taxon>
        <taxon>Bacillati</taxon>
        <taxon>Actinomycetota</taxon>
        <taxon>Actinomycetes</taxon>
        <taxon>Micromonosporales</taxon>
        <taxon>Micromonosporaceae</taxon>
        <taxon>Catenuloplanes</taxon>
    </lineage>
</organism>
<proteinExistence type="predicted"/>
<evidence type="ECO:0000313" key="2">
    <source>
        <dbReference type="EMBL" id="MDP9795432.1"/>
    </source>
</evidence>
<dbReference type="Pfam" id="PF13302">
    <property type="entry name" value="Acetyltransf_3"/>
    <property type="match status" value="1"/>
</dbReference>
<reference evidence="2 3" key="1">
    <citation type="submission" date="2023-07" db="EMBL/GenBank/DDBJ databases">
        <title>Sequencing the genomes of 1000 actinobacteria strains.</title>
        <authorList>
            <person name="Klenk H.-P."/>
        </authorList>
    </citation>
    <scope>NUCLEOTIDE SEQUENCE [LARGE SCALE GENOMIC DNA]</scope>
    <source>
        <strain evidence="2 3">DSM 44710</strain>
    </source>
</reference>